<dbReference type="EMBL" id="CAJNYV010000143">
    <property type="protein sequence ID" value="CAF3348597.1"/>
    <property type="molecule type" value="Genomic_DNA"/>
</dbReference>
<organism evidence="1 2">
    <name type="scientific">Rotaria socialis</name>
    <dbReference type="NCBI Taxonomy" id="392032"/>
    <lineage>
        <taxon>Eukaryota</taxon>
        <taxon>Metazoa</taxon>
        <taxon>Spiralia</taxon>
        <taxon>Gnathifera</taxon>
        <taxon>Rotifera</taxon>
        <taxon>Eurotatoria</taxon>
        <taxon>Bdelloidea</taxon>
        <taxon>Philodinida</taxon>
        <taxon>Philodinidae</taxon>
        <taxon>Rotaria</taxon>
    </lineage>
</organism>
<proteinExistence type="predicted"/>
<protein>
    <submittedName>
        <fullName evidence="1">Uncharacterized protein</fullName>
    </submittedName>
</protein>
<dbReference type="AlphaFoldDB" id="A0A817W495"/>
<evidence type="ECO:0000313" key="1">
    <source>
        <dbReference type="EMBL" id="CAF3348597.1"/>
    </source>
</evidence>
<accession>A0A817W495</accession>
<reference evidence="1" key="1">
    <citation type="submission" date="2021-02" db="EMBL/GenBank/DDBJ databases">
        <authorList>
            <person name="Nowell W R."/>
        </authorList>
    </citation>
    <scope>NUCLEOTIDE SEQUENCE</scope>
</reference>
<comment type="caution">
    <text evidence="1">The sequence shown here is derived from an EMBL/GenBank/DDBJ whole genome shotgun (WGS) entry which is preliminary data.</text>
</comment>
<sequence length="168" mass="18724">MITNPFSILHLQKRYVSMKPWYICIHCNVLRTVNTHGFNQTLNYITDYLSTNTNYKITKSFFPVRIFALVRNPILSSSIDGIIKNHTYSTNLSIAEFVHVPYSVSINIPDFIPLTAVPNFGCLFADWLATSPTPAGHIALLQGGDCNFAEKSIITAKYNPLALLTGGP</sequence>
<evidence type="ECO:0000313" key="2">
    <source>
        <dbReference type="Proteomes" id="UP000663865"/>
    </source>
</evidence>
<gene>
    <name evidence="1" type="ORF">KIK155_LOCUS3392</name>
</gene>
<name>A0A817W495_9BILA</name>
<dbReference type="Proteomes" id="UP000663865">
    <property type="component" value="Unassembled WGS sequence"/>
</dbReference>